<evidence type="ECO:0000313" key="3">
    <source>
        <dbReference type="Proteomes" id="UP000886523"/>
    </source>
</evidence>
<evidence type="ECO:0000313" key="2">
    <source>
        <dbReference type="EMBL" id="KAF9505305.1"/>
    </source>
</evidence>
<dbReference type="AlphaFoldDB" id="A0A9P6AH94"/>
<organism evidence="2 3">
    <name type="scientific">Hydnum rufescens UP504</name>
    <dbReference type="NCBI Taxonomy" id="1448309"/>
    <lineage>
        <taxon>Eukaryota</taxon>
        <taxon>Fungi</taxon>
        <taxon>Dikarya</taxon>
        <taxon>Basidiomycota</taxon>
        <taxon>Agaricomycotina</taxon>
        <taxon>Agaricomycetes</taxon>
        <taxon>Cantharellales</taxon>
        <taxon>Hydnaceae</taxon>
        <taxon>Hydnum</taxon>
    </lineage>
</organism>
<name>A0A9P6AH94_9AGAM</name>
<keyword evidence="3" id="KW-1185">Reference proteome</keyword>
<comment type="caution">
    <text evidence="2">The sequence shown here is derived from an EMBL/GenBank/DDBJ whole genome shotgun (WGS) entry which is preliminary data.</text>
</comment>
<evidence type="ECO:0000256" key="1">
    <source>
        <dbReference type="SAM" id="MobiDB-lite"/>
    </source>
</evidence>
<protein>
    <submittedName>
        <fullName evidence="2">Uncharacterized protein</fullName>
    </submittedName>
</protein>
<gene>
    <name evidence="2" type="ORF">BS47DRAFT_1354100</name>
</gene>
<accession>A0A9P6AH94</accession>
<proteinExistence type="predicted"/>
<dbReference type="EMBL" id="MU129162">
    <property type="protein sequence ID" value="KAF9505305.1"/>
    <property type="molecule type" value="Genomic_DNA"/>
</dbReference>
<feature type="region of interest" description="Disordered" evidence="1">
    <location>
        <begin position="48"/>
        <end position="79"/>
    </location>
</feature>
<dbReference type="Proteomes" id="UP000886523">
    <property type="component" value="Unassembled WGS sequence"/>
</dbReference>
<reference evidence="2" key="1">
    <citation type="journal article" date="2020" name="Nat. Commun.">
        <title>Large-scale genome sequencing of mycorrhizal fungi provides insights into the early evolution of symbiotic traits.</title>
        <authorList>
            <person name="Miyauchi S."/>
            <person name="Kiss E."/>
            <person name="Kuo A."/>
            <person name="Drula E."/>
            <person name="Kohler A."/>
            <person name="Sanchez-Garcia M."/>
            <person name="Morin E."/>
            <person name="Andreopoulos B."/>
            <person name="Barry K.W."/>
            <person name="Bonito G."/>
            <person name="Buee M."/>
            <person name="Carver A."/>
            <person name="Chen C."/>
            <person name="Cichocki N."/>
            <person name="Clum A."/>
            <person name="Culley D."/>
            <person name="Crous P.W."/>
            <person name="Fauchery L."/>
            <person name="Girlanda M."/>
            <person name="Hayes R.D."/>
            <person name="Keri Z."/>
            <person name="LaButti K."/>
            <person name="Lipzen A."/>
            <person name="Lombard V."/>
            <person name="Magnuson J."/>
            <person name="Maillard F."/>
            <person name="Murat C."/>
            <person name="Nolan M."/>
            <person name="Ohm R.A."/>
            <person name="Pangilinan J."/>
            <person name="Pereira M.F."/>
            <person name="Perotto S."/>
            <person name="Peter M."/>
            <person name="Pfister S."/>
            <person name="Riley R."/>
            <person name="Sitrit Y."/>
            <person name="Stielow J.B."/>
            <person name="Szollosi G."/>
            <person name="Zifcakova L."/>
            <person name="Stursova M."/>
            <person name="Spatafora J.W."/>
            <person name="Tedersoo L."/>
            <person name="Vaario L.M."/>
            <person name="Yamada A."/>
            <person name="Yan M."/>
            <person name="Wang P."/>
            <person name="Xu J."/>
            <person name="Bruns T."/>
            <person name="Baldrian P."/>
            <person name="Vilgalys R."/>
            <person name="Dunand C."/>
            <person name="Henrissat B."/>
            <person name="Grigoriev I.V."/>
            <person name="Hibbett D."/>
            <person name="Nagy L.G."/>
            <person name="Martin F.M."/>
        </authorList>
    </citation>
    <scope>NUCLEOTIDE SEQUENCE</scope>
    <source>
        <strain evidence="2">UP504</strain>
    </source>
</reference>
<sequence>MRVPSLVTRAFGVSPAVGVVTLLRERVSSVMKKGTIATHARMRETVEVRKEEAGAEVGPAGVEEEAEGKGSSAQQTLRG</sequence>